<dbReference type="AlphaFoldDB" id="A0A0L0HE69"/>
<dbReference type="Proteomes" id="UP000053201">
    <property type="component" value="Unassembled WGS sequence"/>
</dbReference>
<gene>
    <name evidence="1" type="ORF">SPPG_09294</name>
</gene>
<dbReference type="EMBL" id="KQ257458">
    <property type="protein sequence ID" value="KNC99402.1"/>
    <property type="molecule type" value="Genomic_DNA"/>
</dbReference>
<reference evidence="1 2" key="1">
    <citation type="submission" date="2009-08" db="EMBL/GenBank/DDBJ databases">
        <title>The Genome Sequence of Spizellomyces punctatus strain DAOM BR117.</title>
        <authorList>
            <consortium name="The Broad Institute Genome Sequencing Platform"/>
            <person name="Russ C."/>
            <person name="Cuomo C."/>
            <person name="Shea T."/>
            <person name="Young S.K."/>
            <person name="Zeng Q."/>
            <person name="Koehrsen M."/>
            <person name="Haas B."/>
            <person name="Borodovsky M."/>
            <person name="Guigo R."/>
            <person name="Alvarado L."/>
            <person name="Berlin A."/>
            <person name="Bochicchio J."/>
            <person name="Borenstein D."/>
            <person name="Chapman S."/>
            <person name="Chen Z."/>
            <person name="Engels R."/>
            <person name="Freedman E."/>
            <person name="Gellesch M."/>
            <person name="Goldberg J."/>
            <person name="Griggs A."/>
            <person name="Gujja S."/>
            <person name="Heiman D."/>
            <person name="Hepburn T."/>
            <person name="Howarth C."/>
            <person name="Jen D."/>
            <person name="Larson L."/>
            <person name="Lewis B."/>
            <person name="Mehta T."/>
            <person name="Park D."/>
            <person name="Pearson M."/>
            <person name="Roberts A."/>
            <person name="Saif S."/>
            <person name="Shenoy N."/>
            <person name="Sisk P."/>
            <person name="Stolte C."/>
            <person name="Sykes S."/>
            <person name="Thomson T."/>
            <person name="Walk T."/>
            <person name="White J."/>
            <person name="Yandava C."/>
            <person name="Burger G."/>
            <person name="Gray M.W."/>
            <person name="Holland P.W.H."/>
            <person name="King N."/>
            <person name="Lang F.B.F."/>
            <person name="Roger A.J."/>
            <person name="Ruiz-Trillo I."/>
            <person name="Lander E."/>
            <person name="Nusbaum C."/>
        </authorList>
    </citation>
    <scope>NUCLEOTIDE SEQUENCE [LARGE SCALE GENOMIC DNA]</scope>
    <source>
        <strain evidence="1 2">DAOM BR117</strain>
    </source>
</reference>
<protein>
    <submittedName>
        <fullName evidence="1">Uncharacterized protein</fullName>
    </submittedName>
</protein>
<organism evidence="1 2">
    <name type="scientific">Spizellomyces punctatus (strain DAOM BR117)</name>
    <dbReference type="NCBI Taxonomy" id="645134"/>
    <lineage>
        <taxon>Eukaryota</taxon>
        <taxon>Fungi</taxon>
        <taxon>Fungi incertae sedis</taxon>
        <taxon>Chytridiomycota</taxon>
        <taxon>Chytridiomycota incertae sedis</taxon>
        <taxon>Chytridiomycetes</taxon>
        <taxon>Spizellomycetales</taxon>
        <taxon>Spizellomycetaceae</taxon>
        <taxon>Spizellomyces</taxon>
    </lineage>
</organism>
<keyword evidence="2" id="KW-1185">Reference proteome</keyword>
<dbReference type="RefSeq" id="XP_016607442.1">
    <property type="nucleotide sequence ID" value="XM_016757453.1"/>
</dbReference>
<evidence type="ECO:0000313" key="2">
    <source>
        <dbReference type="Proteomes" id="UP000053201"/>
    </source>
</evidence>
<dbReference type="InParanoid" id="A0A0L0HE69"/>
<dbReference type="VEuPathDB" id="FungiDB:SPPG_09294"/>
<name>A0A0L0HE69_SPIPD</name>
<accession>A0A0L0HE69</accession>
<evidence type="ECO:0000313" key="1">
    <source>
        <dbReference type="EMBL" id="KNC99402.1"/>
    </source>
</evidence>
<dbReference type="GeneID" id="27692419"/>
<proteinExistence type="predicted"/>
<sequence>MNLTFRNEKAATSSVKSGASTSTLLLDVYDHLFVLFFLVCSCCPPTPSVSPFSSAFVFCENRGFFLRFESLLPPFLGSSWRLFPSSSERFSSAFISCETEFPPLPPVTLLDPKALI</sequence>